<dbReference type="InterPro" id="IPR039001">
    <property type="entry name" value="Pal"/>
</dbReference>
<dbReference type="PRINTS" id="PR01021">
    <property type="entry name" value="OMPADOMAIN"/>
</dbReference>
<evidence type="ECO:0000256" key="1">
    <source>
        <dbReference type="ARBA" id="ARBA00022618"/>
    </source>
</evidence>
<comment type="subcellular location">
    <subcellularLocation>
        <location evidence="8">Cell outer membrane</location>
        <topology evidence="8">Lipid-anchor</topology>
    </subcellularLocation>
</comment>
<comment type="function">
    <text evidence="8">Part of the Tol-Pal system, which plays a role in outer membrane invagination during cell division and is important for maintaining outer membrane integrity.</text>
</comment>
<evidence type="ECO:0000313" key="12">
    <source>
        <dbReference type="Proteomes" id="UP000664073"/>
    </source>
</evidence>
<dbReference type="InterPro" id="IPR050330">
    <property type="entry name" value="Bact_OuterMem_StrucFunc"/>
</dbReference>
<dbReference type="Proteomes" id="UP000664073">
    <property type="component" value="Unassembled WGS sequence"/>
</dbReference>
<evidence type="ECO:0000256" key="4">
    <source>
        <dbReference type="ARBA" id="ARBA00023139"/>
    </source>
</evidence>
<dbReference type="AlphaFoldDB" id="A0A939HKE9"/>
<dbReference type="Pfam" id="PF00691">
    <property type="entry name" value="OmpA"/>
    <property type="match status" value="1"/>
</dbReference>
<keyword evidence="6 8" id="KW-0449">Lipoprotein</keyword>
<dbReference type="EMBL" id="JAFVMH010000002">
    <property type="protein sequence ID" value="MBO1324375.1"/>
    <property type="molecule type" value="Genomic_DNA"/>
</dbReference>
<dbReference type="HAMAP" id="MF_02204">
    <property type="entry name" value="Pal"/>
    <property type="match status" value="1"/>
</dbReference>
<evidence type="ECO:0000313" key="11">
    <source>
        <dbReference type="EMBL" id="MBO1324375.1"/>
    </source>
</evidence>
<evidence type="ECO:0000256" key="3">
    <source>
        <dbReference type="ARBA" id="ARBA00023136"/>
    </source>
</evidence>
<feature type="signal peptide" evidence="9">
    <location>
        <begin position="1"/>
        <end position="19"/>
    </location>
</feature>
<dbReference type="PROSITE" id="PS51257">
    <property type="entry name" value="PROKAR_LIPOPROTEIN"/>
    <property type="match status" value="1"/>
</dbReference>
<dbReference type="SUPFAM" id="SSF103088">
    <property type="entry name" value="OmpA-like"/>
    <property type="match status" value="1"/>
</dbReference>
<keyword evidence="4 8" id="KW-0564">Palmitate</keyword>
<sequence length="156" mass="16416">MRLKVVAALGMVALLSACANEKANTGASTAAVQPAGPVPGSEADLVANVGDRVFYEFNASGLTDDAKATLQKQADWLAKYPQVNVEVAGNCDDRGTEEYNIALGQRRANAARDFLVAKGTTSARISTISYGKDRPTAVGDNEEAWAQNRNAITAVK</sequence>
<reference evidence="11" key="1">
    <citation type="submission" date="2021-03" db="EMBL/GenBank/DDBJ databases">
        <title>The complete genome sequence of Acetobacter sp. TBRC 12339.</title>
        <authorList>
            <person name="Charoenyingcharoen P."/>
            <person name="Yukphan P."/>
        </authorList>
    </citation>
    <scope>NUCLEOTIDE SEQUENCE</scope>
    <source>
        <strain evidence="11">TBRC 12339</strain>
    </source>
</reference>
<comment type="subunit">
    <text evidence="8">The Tol-Pal system is composed of five core proteins: the inner membrane proteins TolA, TolQ and TolR, the periplasmic protein TolB and the outer membrane protein Pal. They form a network linking the inner and outer membranes and the peptidoglycan layer.</text>
</comment>
<dbReference type="InterPro" id="IPR014169">
    <property type="entry name" value="Pal_lipo_C"/>
</dbReference>
<dbReference type="PROSITE" id="PS51123">
    <property type="entry name" value="OMPA_2"/>
    <property type="match status" value="1"/>
</dbReference>
<keyword evidence="1 8" id="KW-0132">Cell division</keyword>
<evidence type="ECO:0000256" key="7">
    <source>
        <dbReference type="ARBA" id="ARBA00023306"/>
    </source>
</evidence>
<dbReference type="CDD" id="cd07185">
    <property type="entry name" value="OmpA_C-like"/>
    <property type="match status" value="1"/>
</dbReference>
<gene>
    <name evidence="8 11" type="primary">pal</name>
    <name evidence="11" type="ORF">J2D77_04270</name>
</gene>
<dbReference type="InterPro" id="IPR036737">
    <property type="entry name" value="OmpA-like_sf"/>
</dbReference>
<protein>
    <recommendedName>
        <fullName evidence="8">Peptidoglycan-associated lipoprotein</fullName>
        <shortName evidence="8">PAL</shortName>
    </recommendedName>
</protein>
<dbReference type="NCBIfam" id="TIGR02802">
    <property type="entry name" value="Pal_lipo"/>
    <property type="match status" value="1"/>
</dbReference>
<name>A0A939HKE9_9PROT</name>
<evidence type="ECO:0000256" key="9">
    <source>
        <dbReference type="SAM" id="SignalP"/>
    </source>
</evidence>
<dbReference type="InterPro" id="IPR006665">
    <property type="entry name" value="OmpA-like"/>
</dbReference>
<dbReference type="RefSeq" id="WP_207845082.1">
    <property type="nucleotide sequence ID" value="NZ_JAFVMH010000002.1"/>
</dbReference>
<dbReference type="GO" id="GO:0009279">
    <property type="term" value="C:cell outer membrane"/>
    <property type="evidence" value="ECO:0007669"/>
    <property type="project" value="UniProtKB-SubCell"/>
</dbReference>
<proteinExistence type="inferred from homology"/>
<evidence type="ECO:0000256" key="6">
    <source>
        <dbReference type="ARBA" id="ARBA00023288"/>
    </source>
</evidence>
<feature type="domain" description="OmpA-like" evidence="10">
    <location>
        <begin position="42"/>
        <end position="156"/>
    </location>
</feature>
<evidence type="ECO:0000256" key="8">
    <source>
        <dbReference type="HAMAP-Rule" id="MF_02204"/>
    </source>
</evidence>
<dbReference type="PANTHER" id="PTHR30329">
    <property type="entry name" value="STATOR ELEMENT OF FLAGELLAR MOTOR COMPLEX"/>
    <property type="match status" value="1"/>
</dbReference>
<keyword evidence="2 8" id="KW-0732">Signal</keyword>
<dbReference type="Gene3D" id="3.30.1330.60">
    <property type="entry name" value="OmpA-like domain"/>
    <property type="match status" value="1"/>
</dbReference>
<dbReference type="PANTHER" id="PTHR30329:SF21">
    <property type="entry name" value="LIPOPROTEIN YIAD-RELATED"/>
    <property type="match status" value="1"/>
</dbReference>
<keyword evidence="7 8" id="KW-0131">Cell cycle</keyword>
<organism evidence="11 12">
    <name type="scientific">Acetobacter garciniae</name>
    <dbReference type="NCBI Taxonomy" id="2817435"/>
    <lineage>
        <taxon>Bacteria</taxon>
        <taxon>Pseudomonadati</taxon>
        <taxon>Pseudomonadota</taxon>
        <taxon>Alphaproteobacteria</taxon>
        <taxon>Acetobacterales</taxon>
        <taxon>Acetobacteraceae</taxon>
        <taxon>Acetobacter</taxon>
    </lineage>
</organism>
<comment type="caution">
    <text evidence="11">The sequence shown here is derived from an EMBL/GenBank/DDBJ whole genome shotgun (WGS) entry which is preliminary data.</text>
</comment>
<keyword evidence="12" id="KW-1185">Reference proteome</keyword>
<evidence type="ECO:0000256" key="2">
    <source>
        <dbReference type="ARBA" id="ARBA00022729"/>
    </source>
</evidence>
<dbReference type="InterPro" id="IPR006664">
    <property type="entry name" value="OMP_bac"/>
</dbReference>
<evidence type="ECO:0000256" key="5">
    <source>
        <dbReference type="ARBA" id="ARBA00023237"/>
    </source>
</evidence>
<feature type="chain" id="PRO_5037025341" description="Peptidoglycan-associated lipoprotein" evidence="9">
    <location>
        <begin position="20"/>
        <end position="156"/>
    </location>
</feature>
<dbReference type="GO" id="GO:0051301">
    <property type="term" value="P:cell division"/>
    <property type="evidence" value="ECO:0007669"/>
    <property type="project" value="UniProtKB-UniRule"/>
</dbReference>
<comment type="similarity">
    <text evidence="8">Belongs to the Pal lipoprotein family.</text>
</comment>
<keyword evidence="3 8" id="KW-0472">Membrane</keyword>
<keyword evidence="5 8" id="KW-0998">Cell outer membrane</keyword>
<evidence type="ECO:0000259" key="10">
    <source>
        <dbReference type="PROSITE" id="PS51123"/>
    </source>
</evidence>
<accession>A0A939HKE9</accession>